<keyword evidence="3" id="KW-1185">Reference proteome</keyword>
<dbReference type="Proteomes" id="UP000243542">
    <property type="component" value="Unassembled WGS sequence"/>
</dbReference>
<protein>
    <submittedName>
        <fullName evidence="2">Uncharacterized protein</fullName>
    </submittedName>
</protein>
<sequence>MSTEIGSRTRPLQAVVASKAGLSLIRQPEDALLVFIFSLDLVATDTQHLQVARLVASAVPQRADMIHLRGLRWEGMPAATAACPACAVDRSAYCLPDAVTGGTAVPAPAAFAVGDTRDSHPGACHARTSQHEHPRGLRGLYLVQWRRGDMPPGKTRVLWCTPPPGVLKCRYEPCSRTFLGKEAYRRPRNDPISTLRHSGPALSSHLPRTAPRVPFPPLSGNDGNQGARRSPASASRGGDTWEPCSALKKSRSTAGCR</sequence>
<dbReference type="EMBL" id="PDJK01000002">
    <property type="protein sequence ID" value="PFG48130.1"/>
    <property type="molecule type" value="Genomic_DNA"/>
</dbReference>
<evidence type="ECO:0000256" key="1">
    <source>
        <dbReference type="SAM" id="MobiDB-lite"/>
    </source>
</evidence>
<organism evidence="2 3">
    <name type="scientific">Amycolatopsis sulphurea</name>
    <dbReference type="NCBI Taxonomy" id="76022"/>
    <lineage>
        <taxon>Bacteria</taxon>
        <taxon>Bacillati</taxon>
        <taxon>Actinomycetota</taxon>
        <taxon>Actinomycetes</taxon>
        <taxon>Pseudonocardiales</taxon>
        <taxon>Pseudonocardiaceae</taxon>
        <taxon>Amycolatopsis</taxon>
    </lineage>
</organism>
<evidence type="ECO:0000313" key="2">
    <source>
        <dbReference type="EMBL" id="PFG48130.1"/>
    </source>
</evidence>
<evidence type="ECO:0000313" key="3">
    <source>
        <dbReference type="Proteomes" id="UP000243542"/>
    </source>
</evidence>
<name>A0A2A9FCA5_9PSEU</name>
<reference evidence="2 3" key="1">
    <citation type="submission" date="2017-10" db="EMBL/GenBank/DDBJ databases">
        <title>Sequencing the genomes of 1000 actinobacteria strains.</title>
        <authorList>
            <person name="Klenk H.-P."/>
        </authorList>
    </citation>
    <scope>NUCLEOTIDE SEQUENCE [LARGE SCALE GENOMIC DNA]</scope>
    <source>
        <strain evidence="2 3">DSM 46092</strain>
    </source>
</reference>
<dbReference type="AlphaFoldDB" id="A0A2A9FCA5"/>
<gene>
    <name evidence="2" type="ORF">ATK36_3204</name>
</gene>
<proteinExistence type="predicted"/>
<feature type="region of interest" description="Disordered" evidence="1">
    <location>
        <begin position="188"/>
        <end position="257"/>
    </location>
</feature>
<accession>A0A2A9FCA5</accession>
<comment type="caution">
    <text evidence="2">The sequence shown here is derived from an EMBL/GenBank/DDBJ whole genome shotgun (WGS) entry which is preliminary data.</text>
</comment>